<dbReference type="SUPFAM" id="SSF81891">
    <property type="entry name" value="Poly A polymerase C-terminal region-like"/>
    <property type="match status" value="1"/>
</dbReference>
<feature type="domain" description="HD" evidence="13">
    <location>
        <begin position="226"/>
        <end position="327"/>
    </location>
</feature>
<evidence type="ECO:0000313" key="15">
    <source>
        <dbReference type="EMBL" id="KRT60193.1"/>
    </source>
</evidence>
<evidence type="ECO:0000256" key="2">
    <source>
        <dbReference type="ARBA" id="ARBA00022679"/>
    </source>
</evidence>
<dbReference type="GO" id="GO:0042245">
    <property type="term" value="P:RNA repair"/>
    <property type="evidence" value="ECO:0007669"/>
    <property type="project" value="UniProtKB-KW"/>
</dbReference>
<keyword evidence="6 12" id="KW-0547">Nucleotide-binding</keyword>
<dbReference type="PROSITE" id="PS51831">
    <property type="entry name" value="HD"/>
    <property type="match status" value="1"/>
</dbReference>
<dbReference type="InterPro" id="IPR002646">
    <property type="entry name" value="PolA_pol_head_dom"/>
</dbReference>
<dbReference type="GO" id="GO:0004112">
    <property type="term" value="F:cyclic-nucleotide phosphodiesterase activity"/>
    <property type="evidence" value="ECO:0007669"/>
    <property type="project" value="UniProtKB-UniRule"/>
</dbReference>
<keyword evidence="7 12" id="KW-0692">RNA repair</keyword>
<keyword evidence="8 12" id="KW-0378">Hydrolase</keyword>
<evidence type="ECO:0000259" key="13">
    <source>
        <dbReference type="PROSITE" id="PS51831"/>
    </source>
</evidence>
<evidence type="ECO:0000313" key="17">
    <source>
        <dbReference type="Proteomes" id="UP000051634"/>
    </source>
</evidence>
<dbReference type="InterPro" id="IPR050124">
    <property type="entry name" value="tRNA_CCA-adding_enzyme"/>
</dbReference>
<evidence type="ECO:0000256" key="4">
    <source>
        <dbReference type="ARBA" id="ARBA00022695"/>
    </source>
</evidence>
<reference evidence="16 17" key="1">
    <citation type="submission" date="2015-11" db="EMBL/GenBank/DDBJ databases">
        <title>The genome of Candidatus Endoriftia persephone in Ridgeia piscesae and population structure of the North Eastern Pacific vestimentiferan symbionts.</title>
        <authorList>
            <person name="Perez M."/>
            <person name="Juniper K.S."/>
        </authorList>
    </citation>
    <scope>NUCLEOTIDE SEQUENCE [LARGE SCALE GENOMIC DNA]</scope>
    <source>
        <strain evidence="15">Ind10</strain>
        <strain evidence="14">Ind11</strain>
    </source>
</reference>
<dbReference type="Pfam" id="PF01743">
    <property type="entry name" value="PolyA_pol"/>
    <property type="match status" value="1"/>
</dbReference>
<keyword evidence="5 12" id="KW-0479">Metal-binding</keyword>
<dbReference type="PANTHER" id="PTHR47545:SF1">
    <property type="entry name" value="MULTIFUNCTIONAL CCA PROTEIN"/>
    <property type="match status" value="1"/>
</dbReference>
<evidence type="ECO:0000256" key="11">
    <source>
        <dbReference type="ARBA" id="ARBA00022884"/>
    </source>
</evidence>
<evidence type="ECO:0000256" key="8">
    <source>
        <dbReference type="ARBA" id="ARBA00022801"/>
    </source>
</evidence>
<organism evidence="15 16">
    <name type="scientific">endosymbiont of Ridgeia piscesae</name>
    <dbReference type="NCBI Taxonomy" id="54398"/>
    <lineage>
        <taxon>Bacteria</taxon>
        <taxon>Pseudomonadati</taxon>
        <taxon>Pseudomonadota</taxon>
        <taxon>Gammaproteobacteria</taxon>
        <taxon>sulfur-oxidizing symbionts</taxon>
    </lineage>
</organism>
<evidence type="ECO:0000256" key="10">
    <source>
        <dbReference type="ARBA" id="ARBA00022842"/>
    </source>
</evidence>
<dbReference type="Proteomes" id="UP000051634">
    <property type="component" value="Unassembled WGS sequence"/>
</dbReference>
<dbReference type="InterPro" id="IPR003607">
    <property type="entry name" value="HD/PDEase_dom"/>
</dbReference>
<dbReference type="OrthoDB" id="9805698at2"/>
<feature type="binding site" evidence="12">
    <location>
        <position position="89"/>
    </location>
    <ligand>
        <name>ATP</name>
        <dbReference type="ChEBI" id="CHEBI:30616"/>
    </ligand>
</feature>
<dbReference type="Gene3D" id="1.10.3090.10">
    <property type="entry name" value="cca-adding enzyme, domain 2"/>
    <property type="match status" value="1"/>
</dbReference>
<evidence type="ECO:0000256" key="9">
    <source>
        <dbReference type="ARBA" id="ARBA00022840"/>
    </source>
</evidence>
<gene>
    <name evidence="12" type="primary">cca</name>
    <name evidence="14" type="ORF">Ga0074115_10297</name>
    <name evidence="15" type="ORF">Ga0076813_16856</name>
</gene>
<sequence>MQTYLVGGAVRDRLLGLPVTERDYLVVGATPTQLLQQGFRQVGRDFPIFIHPQNGSEYALARTASGSRQTPAAPLAHPGVTLEEDLSRRDLTINAMAESDDGELIDPFGGRRDLEQRVLRHISPAFAEDPIRVLRVARFMARFASLGFRVAGETRELMRSMVDAGQLNELVPERVWQELDKALGEPNPVPFFATLREVGALARLLPELDSLWGVPQPERWHPEIDTGVHTMMVLAQAARLSDEQSIRFAALTHDLGKASTPAQILPSHHGHEERGVAILRALCRRLRVPTRYQELAECCGRYHSQLHHLDELKATTRLKLLERLDAFRRPQRLEAFLLVCEADFRGRAGFEQRAYPQADRLRRVYRAAASVNSSQLPKRVSGKAMAEAMRRLRLEAMRRVDSEVS</sequence>
<dbReference type="InterPro" id="IPR032828">
    <property type="entry name" value="PolyA_RNA-bd"/>
</dbReference>
<dbReference type="STRING" id="54398.Ga0074115_10297"/>
<dbReference type="InterPro" id="IPR012006">
    <property type="entry name" value="CCA_bact"/>
</dbReference>
<proteinExistence type="inferred from homology"/>
<comment type="subunit">
    <text evidence="12">Monomer. Can also form homodimers and oligomers.</text>
</comment>
<comment type="miscellaneous">
    <text evidence="12">A single active site specifically recognizes both ATP and CTP and is responsible for their addition.</text>
</comment>
<dbReference type="Pfam" id="PF12627">
    <property type="entry name" value="PolyA_pol_RNAbd"/>
    <property type="match status" value="1"/>
</dbReference>
<feature type="binding site" evidence="12">
    <location>
        <position position="11"/>
    </location>
    <ligand>
        <name>ATP</name>
        <dbReference type="ChEBI" id="CHEBI:30616"/>
    </ligand>
</feature>
<dbReference type="RefSeq" id="WP_057956811.1">
    <property type="nucleotide sequence ID" value="NZ_KQ556960.1"/>
</dbReference>
<name>A0A0T5ZBV4_9GAMM</name>
<comment type="function">
    <text evidence="12">Catalyzes the addition and repair of the essential 3'-terminal CCA sequence in tRNAs without using a nucleic acid template. Adds these three nucleotides in the order of C, C, and A to the tRNA nucleotide-73, using CTP and ATP as substrates and producing inorganic pyrophosphate. tRNA 3'-terminal CCA addition is required both for tRNA processing and repair. Also involved in tRNA surveillance by mediating tandem CCA addition to generate a CCACCA at the 3' terminus of unstable tRNAs. While stable tRNAs receive only 3'-terminal CCA, unstable tRNAs are marked with CCACCA and rapidly degraded.</text>
</comment>
<dbReference type="SUPFAM" id="SSF81301">
    <property type="entry name" value="Nucleotidyltransferase"/>
    <property type="match status" value="1"/>
</dbReference>
<keyword evidence="2 12" id="KW-0808">Transferase</keyword>
<dbReference type="GO" id="GO:0016791">
    <property type="term" value="F:phosphatase activity"/>
    <property type="evidence" value="ECO:0007669"/>
    <property type="project" value="UniProtKB-UniRule"/>
</dbReference>
<accession>A0A0T5ZBV4</accession>
<dbReference type="InterPro" id="IPR043519">
    <property type="entry name" value="NT_sf"/>
</dbReference>
<dbReference type="EC" id="2.7.7.72" evidence="12"/>
<feature type="binding site" evidence="12">
    <location>
        <position position="23"/>
    </location>
    <ligand>
        <name>Mg(2+)</name>
        <dbReference type="ChEBI" id="CHEBI:18420"/>
    </ligand>
</feature>
<feature type="binding site" evidence="12">
    <location>
        <position position="8"/>
    </location>
    <ligand>
        <name>CTP</name>
        <dbReference type="ChEBI" id="CHEBI:37563"/>
    </ligand>
</feature>
<evidence type="ECO:0000256" key="3">
    <source>
        <dbReference type="ARBA" id="ARBA00022694"/>
    </source>
</evidence>
<dbReference type="Pfam" id="PF01966">
    <property type="entry name" value="HD"/>
    <property type="match status" value="1"/>
</dbReference>
<keyword evidence="9 12" id="KW-0067">ATP-binding</keyword>
<comment type="domain">
    <text evidence="12">Comprises two domains: an N-terminal domain containing the nucleotidyltransferase activity and a C-terminal HD domain associated with both phosphodiesterase and phosphatase activities.</text>
</comment>
<evidence type="ECO:0000256" key="5">
    <source>
        <dbReference type="ARBA" id="ARBA00022723"/>
    </source>
</evidence>
<feature type="binding site" evidence="12">
    <location>
        <position position="89"/>
    </location>
    <ligand>
        <name>CTP</name>
        <dbReference type="ChEBI" id="CHEBI:37563"/>
    </ligand>
</feature>
<dbReference type="PANTHER" id="PTHR47545">
    <property type="entry name" value="MULTIFUNCTIONAL CCA PROTEIN"/>
    <property type="match status" value="1"/>
</dbReference>
<comment type="caution">
    <text evidence="15">The sequence shown here is derived from an EMBL/GenBank/DDBJ whole genome shotgun (WGS) entry which is preliminary data.</text>
</comment>
<dbReference type="GO" id="GO:0001680">
    <property type="term" value="P:tRNA 3'-terminal CCA addition"/>
    <property type="evidence" value="ECO:0007669"/>
    <property type="project" value="UniProtKB-UniRule"/>
</dbReference>
<feature type="binding site" evidence="12">
    <location>
        <position position="21"/>
    </location>
    <ligand>
        <name>Mg(2+)</name>
        <dbReference type="ChEBI" id="CHEBI:18420"/>
    </ligand>
</feature>
<dbReference type="NCBIfam" id="NF008137">
    <property type="entry name" value="PRK10885.1"/>
    <property type="match status" value="1"/>
</dbReference>
<keyword evidence="3 12" id="KW-0819">tRNA processing</keyword>
<feature type="binding site" evidence="12">
    <location>
        <position position="135"/>
    </location>
    <ligand>
        <name>CTP</name>
        <dbReference type="ChEBI" id="CHEBI:37563"/>
    </ligand>
</feature>
<keyword evidence="11 12" id="KW-0694">RNA-binding</keyword>
<keyword evidence="4 12" id="KW-0548">Nucleotidyltransferase</keyword>
<evidence type="ECO:0000256" key="12">
    <source>
        <dbReference type="HAMAP-Rule" id="MF_01261"/>
    </source>
</evidence>
<feature type="binding site" evidence="12">
    <location>
        <position position="8"/>
    </location>
    <ligand>
        <name>ATP</name>
        <dbReference type="ChEBI" id="CHEBI:30616"/>
    </ligand>
</feature>
<keyword evidence="1 12" id="KW-0533">Nickel</keyword>
<dbReference type="GO" id="GO:0000049">
    <property type="term" value="F:tRNA binding"/>
    <property type="evidence" value="ECO:0007669"/>
    <property type="project" value="UniProtKB-UniRule"/>
</dbReference>
<comment type="catalytic activity">
    <reaction evidence="12">
        <text>a tRNA with a 3' CCA end + 2 CTP + ATP = a tRNA with a 3' CCACCA end + 3 diphosphate</text>
        <dbReference type="Rhea" id="RHEA:76235"/>
        <dbReference type="Rhea" id="RHEA-COMP:10468"/>
        <dbReference type="Rhea" id="RHEA-COMP:18655"/>
        <dbReference type="ChEBI" id="CHEBI:30616"/>
        <dbReference type="ChEBI" id="CHEBI:33019"/>
        <dbReference type="ChEBI" id="CHEBI:37563"/>
        <dbReference type="ChEBI" id="CHEBI:83071"/>
        <dbReference type="ChEBI" id="CHEBI:195187"/>
    </reaction>
</comment>
<feature type="binding site" evidence="12">
    <location>
        <position position="138"/>
    </location>
    <ligand>
        <name>ATP</name>
        <dbReference type="ChEBI" id="CHEBI:30616"/>
    </ligand>
</feature>
<dbReference type="InterPro" id="IPR006674">
    <property type="entry name" value="HD_domain"/>
</dbReference>
<evidence type="ECO:0000256" key="1">
    <source>
        <dbReference type="ARBA" id="ARBA00022596"/>
    </source>
</evidence>
<keyword evidence="17" id="KW-1185">Reference proteome</keyword>
<dbReference type="GO" id="GO:0005524">
    <property type="term" value="F:ATP binding"/>
    <property type="evidence" value="ECO:0007669"/>
    <property type="project" value="UniProtKB-UniRule"/>
</dbReference>
<comment type="cofactor">
    <cofactor evidence="12">
        <name>Ni(2+)</name>
        <dbReference type="ChEBI" id="CHEBI:49786"/>
    </cofactor>
    <text evidence="12">Nickel for phosphatase activity.</text>
</comment>
<keyword evidence="10 12" id="KW-0460">Magnesium</keyword>
<comment type="catalytic activity">
    <reaction evidence="12">
        <text>a tRNA precursor + 2 CTP + ATP = a tRNA with a 3' CCA end + 3 diphosphate</text>
        <dbReference type="Rhea" id="RHEA:14433"/>
        <dbReference type="Rhea" id="RHEA-COMP:10465"/>
        <dbReference type="Rhea" id="RHEA-COMP:10468"/>
        <dbReference type="ChEBI" id="CHEBI:30616"/>
        <dbReference type="ChEBI" id="CHEBI:33019"/>
        <dbReference type="ChEBI" id="CHEBI:37563"/>
        <dbReference type="ChEBI" id="CHEBI:74896"/>
        <dbReference type="ChEBI" id="CHEBI:83071"/>
        <dbReference type="EC" id="2.7.7.72"/>
    </reaction>
</comment>
<evidence type="ECO:0000313" key="14">
    <source>
        <dbReference type="EMBL" id="KRT53995.1"/>
    </source>
</evidence>
<dbReference type="Gene3D" id="3.30.460.10">
    <property type="entry name" value="Beta Polymerase, domain 2"/>
    <property type="match status" value="1"/>
</dbReference>
<dbReference type="AlphaFoldDB" id="A0A0T5ZBV4"/>
<comment type="similarity">
    <text evidence="12">Belongs to the tRNA nucleotidyltransferase/poly(A) polymerase family. Bacterial CCA-adding enzyme type 1 subfamily.</text>
</comment>
<dbReference type="GO" id="GO:0004810">
    <property type="term" value="F:CCA tRNA nucleotidyltransferase activity"/>
    <property type="evidence" value="ECO:0007669"/>
    <property type="project" value="UniProtKB-UniRule"/>
</dbReference>
<dbReference type="EMBL" id="LMXI01000009">
    <property type="protein sequence ID" value="KRT60193.1"/>
    <property type="molecule type" value="Genomic_DNA"/>
</dbReference>
<dbReference type="Proteomes" id="UP000051276">
    <property type="component" value="Unassembled WGS sequence"/>
</dbReference>
<dbReference type="EMBL" id="LDXT01000094">
    <property type="protein sequence ID" value="KRT53995.1"/>
    <property type="molecule type" value="Genomic_DNA"/>
</dbReference>
<keyword evidence="12" id="KW-0511">Multifunctional enzyme</keyword>
<comment type="cofactor">
    <cofactor evidence="12">
        <name>Mg(2+)</name>
        <dbReference type="ChEBI" id="CHEBI:18420"/>
    </cofactor>
    <text evidence="12">Magnesium is required for nucleotidyltransferase activity.</text>
</comment>
<protein>
    <recommendedName>
        <fullName evidence="12">Multifunctional CCA protein</fullName>
    </recommendedName>
    <domain>
        <recommendedName>
            <fullName evidence="12">CCA-adding enzyme</fullName>
            <ecNumber evidence="12">2.7.7.72</ecNumber>
        </recommendedName>
        <alternativeName>
            <fullName evidence="12">CCA tRNA nucleotidyltransferase</fullName>
        </alternativeName>
        <alternativeName>
            <fullName evidence="12">tRNA CCA-pyrophosphorylase</fullName>
        </alternativeName>
        <alternativeName>
            <fullName evidence="12">tRNA adenylyl-/cytidylyl-transferase</fullName>
        </alternativeName>
        <alternativeName>
            <fullName evidence="12">tRNA nucleotidyltransferase</fullName>
        </alternativeName>
        <alternativeName>
            <fullName evidence="12">tRNA-NT</fullName>
        </alternativeName>
    </domain>
    <domain>
        <recommendedName>
            <fullName evidence="12">2'-nucleotidase</fullName>
            <ecNumber evidence="12">3.1.3.-</ecNumber>
        </recommendedName>
    </domain>
    <domain>
        <recommendedName>
            <fullName evidence="12">2',3'-cyclic phosphodiesterase</fullName>
            <ecNumber evidence="12">3.1.4.-</ecNumber>
        </recommendedName>
    </domain>
    <domain>
        <recommendedName>
            <fullName evidence="12">Phosphatase</fullName>
        </recommendedName>
    </domain>
</protein>
<evidence type="ECO:0000256" key="6">
    <source>
        <dbReference type="ARBA" id="ARBA00022741"/>
    </source>
</evidence>
<dbReference type="EC" id="3.1.4.-" evidence="12"/>
<dbReference type="GO" id="GO:0000287">
    <property type="term" value="F:magnesium ion binding"/>
    <property type="evidence" value="ECO:0007669"/>
    <property type="project" value="UniProtKB-UniRule"/>
</dbReference>
<dbReference type="PATRIC" id="fig|54398.3.peg.336"/>
<feature type="binding site" evidence="12">
    <location>
        <position position="138"/>
    </location>
    <ligand>
        <name>CTP</name>
        <dbReference type="ChEBI" id="CHEBI:37563"/>
    </ligand>
</feature>
<feature type="binding site" evidence="12">
    <location>
        <position position="11"/>
    </location>
    <ligand>
        <name>CTP</name>
        <dbReference type="ChEBI" id="CHEBI:37563"/>
    </ligand>
</feature>
<evidence type="ECO:0000313" key="16">
    <source>
        <dbReference type="Proteomes" id="UP000051276"/>
    </source>
</evidence>
<dbReference type="CDD" id="cd00077">
    <property type="entry name" value="HDc"/>
    <property type="match status" value="1"/>
</dbReference>
<dbReference type="HAMAP" id="MF_01261">
    <property type="entry name" value="CCA_bact_type1"/>
    <property type="match status" value="1"/>
</dbReference>
<dbReference type="EC" id="3.1.3.-" evidence="12"/>
<dbReference type="CDD" id="cd05398">
    <property type="entry name" value="NT_ClassII-CCAase"/>
    <property type="match status" value="1"/>
</dbReference>
<dbReference type="PIRSF" id="PIRSF000813">
    <property type="entry name" value="CCA_bact"/>
    <property type="match status" value="1"/>
</dbReference>
<feature type="binding site" evidence="12">
    <location>
        <position position="135"/>
    </location>
    <ligand>
        <name>ATP</name>
        <dbReference type="ChEBI" id="CHEBI:30616"/>
    </ligand>
</feature>
<evidence type="ECO:0000256" key="7">
    <source>
        <dbReference type="ARBA" id="ARBA00022800"/>
    </source>
</evidence>